<dbReference type="InterPro" id="IPR003265">
    <property type="entry name" value="HhH-GPD_domain"/>
</dbReference>
<keyword evidence="3" id="KW-0227">DNA damage</keyword>
<dbReference type="SMART" id="SM00478">
    <property type="entry name" value="ENDO3c"/>
    <property type="match status" value="1"/>
</dbReference>
<dbReference type="GO" id="GO:0043916">
    <property type="term" value="F:DNA-7-methylguanine glycosylase activity"/>
    <property type="evidence" value="ECO:0007669"/>
    <property type="project" value="TreeGrafter"/>
</dbReference>
<organism evidence="7 8">
    <name type="scientific">Rugosibacter aromaticivorans</name>
    <dbReference type="NCBI Taxonomy" id="1565605"/>
    <lineage>
        <taxon>Bacteria</taxon>
        <taxon>Pseudomonadati</taxon>
        <taxon>Pseudomonadota</taxon>
        <taxon>Betaproteobacteria</taxon>
        <taxon>Nitrosomonadales</taxon>
        <taxon>Sterolibacteriaceae</taxon>
        <taxon>Rugosibacter</taxon>
    </lineage>
</organism>
<evidence type="ECO:0000313" key="8">
    <source>
        <dbReference type="Proteomes" id="UP000061603"/>
    </source>
</evidence>
<dbReference type="HOGENOM" id="CLU_000445_72_3_4"/>
<dbReference type="CDD" id="cd00056">
    <property type="entry name" value="ENDO3c"/>
    <property type="match status" value="1"/>
</dbReference>
<protein>
    <recommendedName>
        <fullName evidence="2">DNA-3-methyladenine glycosylase II</fullName>
        <ecNumber evidence="2">3.2.2.21</ecNumber>
    </recommendedName>
</protein>
<keyword evidence="4" id="KW-0234">DNA repair</keyword>
<dbReference type="GO" id="GO:0032993">
    <property type="term" value="C:protein-DNA complex"/>
    <property type="evidence" value="ECO:0007669"/>
    <property type="project" value="TreeGrafter"/>
</dbReference>
<evidence type="ECO:0000256" key="4">
    <source>
        <dbReference type="ARBA" id="ARBA00023204"/>
    </source>
</evidence>
<dbReference type="GO" id="GO:0032131">
    <property type="term" value="F:alkylated DNA binding"/>
    <property type="evidence" value="ECO:0007669"/>
    <property type="project" value="TreeGrafter"/>
</dbReference>
<dbReference type="KEGG" id="rbu:PG1C_12245"/>
<dbReference type="GO" id="GO:0006307">
    <property type="term" value="P:DNA alkylation repair"/>
    <property type="evidence" value="ECO:0007669"/>
    <property type="project" value="TreeGrafter"/>
</dbReference>
<dbReference type="GO" id="GO:0006285">
    <property type="term" value="P:base-excision repair, AP site formation"/>
    <property type="evidence" value="ECO:0007669"/>
    <property type="project" value="TreeGrafter"/>
</dbReference>
<dbReference type="PANTHER" id="PTHR43003:SF13">
    <property type="entry name" value="DNA-3-METHYLADENINE GLYCOSYLASE 2"/>
    <property type="match status" value="1"/>
</dbReference>
<evidence type="ECO:0000256" key="1">
    <source>
        <dbReference type="ARBA" id="ARBA00000086"/>
    </source>
</evidence>
<dbReference type="STRING" id="1565605.PG1C_12245"/>
<keyword evidence="8" id="KW-1185">Reference proteome</keyword>
<dbReference type="AlphaFoldDB" id="A0A0C5JAR3"/>
<evidence type="ECO:0000259" key="6">
    <source>
        <dbReference type="SMART" id="SM01009"/>
    </source>
</evidence>
<evidence type="ECO:0000256" key="2">
    <source>
        <dbReference type="ARBA" id="ARBA00012000"/>
    </source>
</evidence>
<dbReference type="EC" id="3.2.2.21" evidence="2"/>
<dbReference type="GO" id="GO:0005737">
    <property type="term" value="C:cytoplasm"/>
    <property type="evidence" value="ECO:0007669"/>
    <property type="project" value="TreeGrafter"/>
</dbReference>
<dbReference type="PATRIC" id="fig|1565605.3.peg.2598"/>
<dbReference type="SUPFAM" id="SSF48150">
    <property type="entry name" value="DNA-glycosylase"/>
    <property type="match status" value="1"/>
</dbReference>
<dbReference type="InterPro" id="IPR011257">
    <property type="entry name" value="DNA_glycosylase"/>
</dbReference>
<reference evidence="7 8" key="1">
    <citation type="journal article" date="2015" name="Genome Announc.">
        <title>Complete Genome Sequence of a Novel Bacterium within the Family Rhodocyclaceae That Degrades Polycyclic Aromatic Hydrocarbons.</title>
        <authorList>
            <person name="Singleton D.R."/>
            <person name="Dickey A.N."/>
            <person name="Scholl E.H."/>
            <person name="Wright F.A."/>
            <person name="Aitken M.D."/>
        </authorList>
    </citation>
    <scope>NUCLEOTIDE SEQUENCE [LARGE SCALE GENOMIC DNA]</scope>
    <source>
        <strain evidence="8">PG1-Ca6</strain>
    </source>
</reference>
<gene>
    <name evidence="7" type="ORF">PG1C_12245</name>
</gene>
<sequence>MKTTNLSCTVKLPDNFRRDDVLDFHRRDIQMIAERVAEDLLLKGLMWQGHPACLNIQFHDRHATIGLAIDGLIKNETDALIRMASMVRRMLGLTQAIEDFEQHYRHHRQLGSLIAGHPGLRVPLTATPFEALTWAITGQQISVNAAVSVRRKLIQTVGVQHTGGLWCYPDAHQMAGIDEAALRRAGFSQAKARTLIVLSQAIEQNRLPLDAWVNAPIVDTPLADEMSRQLLEVHGIGPWTVSYALLRGFGFLDGSLHGDAAVRRKMQRLLRSDEKISEQWAQYWLADFSPWRALVAAHLWAMPLEG</sequence>
<evidence type="ECO:0000256" key="3">
    <source>
        <dbReference type="ARBA" id="ARBA00022763"/>
    </source>
</evidence>
<dbReference type="Gene3D" id="1.10.340.30">
    <property type="entry name" value="Hypothetical protein, domain 2"/>
    <property type="match status" value="1"/>
</dbReference>
<evidence type="ECO:0000259" key="5">
    <source>
        <dbReference type="SMART" id="SM00478"/>
    </source>
</evidence>
<feature type="domain" description="HhH-GPD" evidence="5">
    <location>
        <begin position="137"/>
        <end position="304"/>
    </location>
</feature>
<dbReference type="PANTHER" id="PTHR43003">
    <property type="entry name" value="DNA-3-METHYLADENINE GLYCOSYLASE"/>
    <property type="match status" value="1"/>
</dbReference>
<dbReference type="Gene3D" id="3.30.310.20">
    <property type="entry name" value="DNA-3-methyladenine glycosylase AlkA, N-terminal domain"/>
    <property type="match status" value="1"/>
</dbReference>
<dbReference type="InterPro" id="IPR010316">
    <property type="entry name" value="AlkA_N"/>
</dbReference>
<feature type="domain" description="DNA-3-methyladenine glycosylase AlkA N-terminal" evidence="6">
    <location>
        <begin position="9"/>
        <end position="127"/>
    </location>
</feature>
<dbReference type="SMART" id="SM01009">
    <property type="entry name" value="AlkA_N"/>
    <property type="match status" value="1"/>
</dbReference>
<proteinExistence type="predicted"/>
<accession>A0A0C5JAR3</accession>
<dbReference type="Proteomes" id="UP000061603">
    <property type="component" value="Chromosome"/>
</dbReference>
<dbReference type="EMBL" id="CP010554">
    <property type="protein sequence ID" value="AJP48985.1"/>
    <property type="molecule type" value="Genomic_DNA"/>
</dbReference>
<evidence type="ECO:0000313" key="7">
    <source>
        <dbReference type="EMBL" id="AJP48985.1"/>
    </source>
</evidence>
<comment type="catalytic activity">
    <reaction evidence="1">
        <text>Hydrolysis of alkylated DNA, releasing 3-methyladenine, 3-methylguanine, 7-methylguanine and 7-methyladenine.</text>
        <dbReference type="EC" id="3.2.2.21"/>
    </reaction>
</comment>
<dbReference type="Pfam" id="PF00730">
    <property type="entry name" value="HhH-GPD"/>
    <property type="match status" value="1"/>
</dbReference>
<dbReference type="Pfam" id="PF06029">
    <property type="entry name" value="AlkA_N"/>
    <property type="match status" value="1"/>
</dbReference>
<dbReference type="GO" id="GO:0008725">
    <property type="term" value="F:DNA-3-methyladenine glycosylase activity"/>
    <property type="evidence" value="ECO:0007669"/>
    <property type="project" value="TreeGrafter"/>
</dbReference>
<dbReference type="RefSeq" id="WP_202635066.1">
    <property type="nucleotide sequence ID" value="NZ_CP010554.1"/>
</dbReference>
<dbReference type="InterPro" id="IPR037046">
    <property type="entry name" value="AlkA_N_sf"/>
</dbReference>
<dbReference type="InterPro" id="IPR051912">
    <property type="entry name" value="Alkylbase_DNA_Glycosylase/TA"/>
</dbReference>
<name>A0A0C5JAR3_9PROT</name>